<feature type="region of interest" description="Disordered" evidence="1">
    <location>
        <begin position="87"/>
        <end position="113"/>
    </location>
</feature>
<accession>A0A1I1FUB0</accession>
<evidence type="ECO:0000256" key="1">
    <source>
        <dbReference type="SAM" id="MobiDB-lite"/>
    </source>
</evidence>
<evidence type="ECO:0008006" key="4">
    <source>
        <dbReference type="Google" id="ProtNLM"/>
    </source>
</evidence>
<evidence type="ECO:0000313" key="2">
    <source>
        <dbReference type="EMBL" id="SFC03027.1"/>
    </source>
</evidence>
<reference evidence="2 3" key="1">
    <citation type="submission" date="2016-10" db="EMBL/GenBank/DDBJ databases">
        <authorList>
            <person name="de Groot N.N."/>
        </authorList>
    </citation>
    <scope>NUCLEOTIDE SEQUENCE [LARGE SCALE GENOMIC DNA]</scope>
    <source>
        <strain evidence="2 3">CGMCC 4.5739</strain>
    </source>
</reference>
<dbReference type="RefSeq" id="WP_093837208.1">
    <property type="nucleotide sequence ID" value="NZ_FOLM01000001.1"/>
</dbReference>
<gene>
    <name evidence="2" type="ORF">SAMN05421773_101879</name>
</gene>
<dbReference type="AlphaFoldDB" id="A0A1I1FUB0"/>
<dbReference type="Proteomes" id="UP000199207">
    <property type="component" value="Unassembled WGS sequence"/>
</dbReference>
<dbReference type="STRING" id="910347.SAMN05421773_101879"/>
<organism evidence="2 3">
    <name type="scientific">Streptomyces aidingensis</name>
    <dbReference type="NCBI Taxonomy" id="910347"/>
    <lineage>
        <taxon>Bacteria</taxon>
        <taxon>Bacillati</taxon>
        <taxon>Actinomycetota</taxon>
        <taxon>Actinomycetes</taxon>
        <taxon>Kitasatosporales</taxon>
        <taxon>Streptomycetaceae</taxon>
        <taxon>Streptomyces</taxon>
    </lineage>
</organism>
<keyword evidence="3" id="KW-1185">Reference proteome</keyword>
<dbReference type="OrthoDB" id="5125216at2"/>
<proteinExistence type="predicted"/>
<dbReference type="EMBL" id="FOLM01000001">
    <property type="protein sequence ID" value="SFC03027.1"/>
    <property type="molecule type" value="Genomic_DNA"/>
</dbReference>
<evidence type="ECO:0000313" key="3">
    <source>
        <dbReference type="Proteomes" id="UP000199207"/>
    </source>
</evidence>
<protein>
    <recommendedName>
        <fullName evidence="4">YtxH domain-containing protein</fullName>
    </recommendedName>
</protein>
<name>A0A1I1FUB0_9ACTN</name>
<sequence>MRKLMFVAGAAVGYVLGARAGRERYEKIAGAARNVAGNPAVRNSVDSAVQAGRQAAAKAADAVGHRAGKRLPEPLAEKLRAVRDKAVPMDDDWGQATTAQPEDGRARAGRQPH</sequence>